<dbReference type="PIRSF" id="PIRSF028513">
    <property type="entry name" value="LptC"/>
    <property type="match status" value="1"/>
</dbReference>
<dbReference type="OrthoDB" id="6193381at2"/>
<dbReference type="PANTHER" id="PTHR37481">
    <property type="entry name" value="LIPOPOLYSACCHARIDE EXPORT SYSTEM PROTEIN LPTC"/>
    <property type="match status" value="1"/>
</dbReference>
<reference evidence="8 9" key="1">
    <citation type="submission" date="2018-11" db="EMBL/GenBank/DDBJ databases">
        <authorList>
            <person name="Ye M.-Q."/>
            <person name="Du Z.-J."/>
        </authorList>
    </citation>
    <scope>NUCLEOTIDE SEQUENCE [LARGE SCALE GENOMIC DNA]</scope>
    <source>
        <strain evidence="8 9">U0105</strain>
    </source>
</reference>
<dbReference type="AlphaFoldDB" id="A0A3N5Y2Q9"/>
<evidence type="ECO:0000256" key="3">
    <source>
        <dbReference type="ARBA" id="ARBA00022692"/>
    </source>
</evidence>
<comment type="function">
    <text evidence="7">Required for the translocation of lipopolysaccharide (LPS) from the inner membrane to the outer membrane.</text>
</comment>
<dbReference type="Proteomes" id="UP000275281">
    <property type="component" value="Unassembled WGS sequence"/>
</dbReference>
<evidence type="ECO:0000256" key="7">
    <source>
        <dbReference type="PIRNR" id="PIRNR028513"/>
    </source>
</evidence>
<dbReference type="Gene3D" id="2.60.450.10">
    <property type="entry name" value="Lipopolysaccharide (LPS) transport protein A like domain"/>
    <property type="match status" value="1"/>
</dbReference>
<dbReference type="InterPro" id="IPR010664">
    <property type="entry name" value="LipoPS_assembly_LptC-rel"/>
</dbReference>
<dbReference type="InterPro" id="IPR052363">
    <property type="entry name" value="LPS_export_LptC"/>
</dbReference>
<sequence>MNRLGLSIGSLFIAALLLYLPSWMDESEEQQKKTGLDALEPTYQAKNLTTKLYDAKGNLTHQVFAREMQHFDQLGFIVFEQPLYTLYSRENTSPWQLNAAEGTLYDNQVIQLENNVTITSLGDDEYVKTIQTEFINVELENQTMASDQEVILSGSRFTITSIGFSADLRSEYYELQNHVKTVYSPVIK</sequence>
<protein>
    <recommendedName>
        <fullName evidence="6 7">Lipopolysaccharide export system protein LptC</fullName>
    </recommendedName>
</protein>
<dbReference type="GO" id="GO:0005886">
    <property type="term" value="C:plasma membrane"/>
    <property type="evidence" value="ECO:0007669"/>
    <property type="project" value="UniProtKB-SubCell"/>
</dbReference>
<organism evidence="8 9">
    <name type="scientific">Alteromonas sediminis</name>
    <dbReference type="NCBI Taxonomy" id="2259342"/>
    <lineage>
        <taxon>Bacteria</taxon>
        <taxon>Pseudomonadati</taxon>
        <taxon>Pseudomonadota</taxon>
        <taxon>Gammaproteobacteria</taxon>
        <taxon>Alteromonadales</taxon>
        <taxon>Alteromonadaceae</taxon>
        <taxon>Alteromonas/Salinimonas group</taxon>
        <taxon>Alteromonas</taxon>
    </lineage>
</organism>
<dbReference type="EMBL" id="RPOK01000001">
    <property type="protein sequence ID" value="RPJ68062.1"/>
    <property type="molecule type" value="Genomic_DNA"/>
</dbReference>
<gene>
    <name evidence="6 8" type="primary">lptC</name>
    <name evidence="8" type="ORF">DRW07_01210</name>
</gene>
<dbReference type="RefSeq" id="WP_124026064.1">
    <property type="nucleotide sequence ID" value="NZ_JBHRSN010000005.1"/>
</dbReference>
<comment type="function">
    <text evidence="6">Involved in the assembly of lipopolysaccharide (LPS). Required for the translocation of LPS from the inner membrane to the outer membrane. Facilitates the transfer of LPS from the inner membrane to the periplasmic protein LptA. Could be a docking site for LptA.</text>
</comment>
<keyword evidence="2 6" id="KW-0997">Cell inner membrane</keyword>
<dbReference type="NCBIfam" id="TIGR04409">
    <property type="entry name" value="LptC_YrbK"/>
    <property type="match status" value="1"/>
</dbReference>
<name>A0A3N5Y2Q9_9ALTE</name>
<dbReference type="GO" id="GO:0017089">
    <property type="term" value="F:glycolipid transfer activity"/>
    <property type="evidence" value="ECO:0007669"/>
    <property type="project" value="TreeGrafter"/>
</dbReference>
<evidence type="ECO:0000313" key="9">
    <source>
        <dbReference type="Proteomes" id="UP000275281"/>
    </source>
</evidence>
<dbReference type="PANTHER" id="PTHR37481:SF1">
    <property type="entry name" value="LIPOPOLYSACCHARIDE EXPORT SYSTEM PROTEIN LPTC"/>
    <property type="match status" value="1"/>
</dbReference>
<dbReference type="InterPro" id="IPR026265">
    <property type="entry name" value="LptC"/>
</dbReference>
<dbReference type="Pfam" id="PF06835">
    <property type="entry name" value="LptC"/>
    <property type="match status" value="1"/>
</dbReference>
<dbReference type="GO" id="GO:0015221">
    <property type="term" value="F:lipopolysaccharide transmembrane transporter activity"/>
    <property type="evidence" value="ECO:0007669"/>
    <property type="project" value="InterPro"/>
</dbReference>
<comment type="subcellular location">
    <subcellularLocation>
        <location evidence="6">Cell inner membrane</location>
        <topology evidence="6">Single-pass membrane protein</topology>
    </subcellularLocation>
</comment>
<comment type="similarity">
    <text evidence="6 7">Belongs to the LptC family.</text>
</comment>
<keyword evidence="4 6" id="KW-1133">Transmembrane helix</keyword>
<keyword evidence="5 6" id="KW-0472">Membrane</keyword>
<comment type="caution">
    <text evidence="8">The sequence shown here is derived from an EMBL/GenBank/DDBJ whole genome shotgun (WGS) entry which is preliminary data.</text>
</comment>
<keyword evidence="3 6" id="KW-0812">Transmembrane</keyword>
<evidence type="ECO:0000256" key="4">
    <source>
        <dbReference type="ARBA" id="ARBA00022989"/>
    </source>
</evidence>
<evidence type="ECO:0000256" key="6">
    <source>
        <dbReference type="HAMAP-Rule" id="MF_01915"/>
    </source>
</evidence>
<evidence type="ECO:0000313" key="8">
    <source>
        <dbReference type="EMBL" id="RPJ68062.1"/>
    </source>
</evidence>
<comment type="subunit">
    <text evidence="6">Component of the lipopolysaccharide transport and assembly complex. Interacts with LptA and the LptBFG transporter complex.</text>
</comment>
<dbReference type="GO" id="GO:0030288">
    <property type="term" value="C:outer membrane-bounded periplasmic space"/>
    <property type="evidence" value="ECO:0007669"/>
    <property type="project" value="TreeGrafter"/>
</dbReference>
<accession>A0A3N5Y2Q9</accession>
<keyword evidence="9" id="KW-1185">Reference proteome</keyword>
<dbReference type="HAMAP" id="MF_01915">
    <property type="entry name" value="LPS_assembly_LptC"/>
    <property type="match status" value="1"/>
</dbReference>
<dbReference type="GO" id="GO:0043165">
    <property type="term" value="P:Gram-negative-bacterium-type cell outer membrane assembly"/>
    <property type="evidence" value="ECO:0007669"/>
    <property type="project" value="UniProtKB-UniRule"/>
</dbReference>
<evidence type="ECO:0000256" key="2">
    <source>
        <dbReference type="ARBA" id="ARBA00022519"/>
    </source>
</evidence>
<keyword evidence="1 6" id="KW-1003">Cell membrane</keyword>
<evidence type="ECO:0000256" key="5">
    <source>
        <dbReference type="ARBA" id="ARBA00023136"/>
    </source>
</evidence>
<evidence type="ECO:0000256" key="1">
    <source>
        <dbReference type="ARBA" id="ARBA00022475"/>
    </source>
</evidence>
<proteinExistence type="inferred from homology"/>